<keyword evidence="4" id="KW-1185">Reference proteome</keyword>
<protein>
    <recommendedName>
        <fullName evidence="5">Late embryogenesis abundant protein</fullName>
    </recommendedName>
</protein>
<evidence type="ECO:0008006" key="5">
    <source>
        <dbReference type="Google" id="ProtNLM"/>
    </source>
</evidence>
<dbReference type="RefSeq" id="WP_190697603.1">
    <property type="nucleotide sequence ID" value="NZ_JAMPKX010000016.1"/>
</dbReference>
<keyword evidence="2" id="KW-0732">Signal</keyword>
<evidence type="ECO:0000313" key="4">
    <source>
        <dbReference type="Proteomes" id="UP001482513"/>
    </source>
</evidence>
<name>A0ABV0KAT8_9CYAN</name>
<proteinExistence type="predicted"/>
<sequence length="153" mass="16200">MQTLKRIFNPNALRQWIVVFLAGLVVLTTTACGTAQAALPTGNSSGSNNPATADSEGMYPHKDTDMDTSGADAKADRMIRQAEQRIQENIDRPIPQRYGDAAKDVGQSAKETAQDVGQSAKEAVKNIGKSTQRAADNAAENARGVVNGSQPNS</sequence>
<evidence type="ECO:0000313" key="3">
    <source>
        <dbReference type="EMBL" id="MEP0949873.1"/>
    </source>
</evidence>
<gene>
    <name evidence="3" type="ORF">NC992_23575</name>
</gene>
<reference evidence="3 4" key="1">
    <citation type="submission" date="2022-04" db="EMBL/GenBank/DDBJ databases">
        <title>Positive selection, recombination, and allopatry shape intraspecific diversity of widespread and dominant cyanobacteria.</title>
        <authorList>
            <person name="Wei J."/>
            <person name="Shu W."/>
            <person name="Hu C."/>
        </authorList>
    </citation>
    <scope>NUCLEOTIDE SEQUENCE [LARGE SCALE GENOMIC DNA]</scope>
    <source>
        <strain evidence="3 4">DQ-A4</strain>
    </source>
</reference>
<dbReference type="PROSITE" id="PS51257">
    <property type="entry name" value="PROKAR_LIPOPROTEIN"/>
    <property type="match status" value="1"/>
</dbReference>
<feature type="compositionally biased region" description="Polar residues" evidence="1">
    <location>
        <begin position="41"/>
        <end position="52"/>
    </location>
</feature>
<evidence type="ECO:0000256" key="1">
    <source>
        <dbReference type="SAM" id="MobiDB-lite"/>
    </source>
</evidence>
<dbReference type="Proteomes" id="UP001482513">
    <property type="component" value="Unassembled WGS sequence"/>
</dbReference>
<feature type="compositionally biased region" description="Basic and acidic residues" evidence="1">
    <location>
        <begin position="73"/>
        <end position="91"/>
    </location>
</feature>
<feature type="region of interest" description="Disordered" evidence="1">
    <location>
        <begin position="36"/>
        <end position="153"/>
    </location>
</feature>
<evidence type="ECO:0000256" key="2">
    <source>
        <dbReference type="SAM" id="SignalP"/>
    </source>
</evidence>
<feature type="chain" id="PRO_5045492441" description="Late embryogenesis abundant protein" evidence="2">
    <location>
        <begin position="38"/>
        <end position="153"/>
    </location>
</feature>
<accession>A0ABV0KAT8</accession>
<dbReference type="EMBL" id="JAMPKX010000016">
    <property type="protein sequence ID" value="MEP0949873.1"/>
    <property type="molecule type" value="Genomic_DNA"/>
</dbReference>
<comment type="caution">
    <text evidence="3">The sequence shown here is derived from an EMBL/GenBank/DDBJ whole genome shotgun (WGS) entry which is preliminary data.</text>
</comment>
<feature type="signal peptide" evidence="2">
    <location>
        <begin position="1"/>
        <end position="37"/>
    </location>
</feature>
<dbReference type="Gene3D" id="1.10.287.700">
    <property type="entry name" value="Helix hairpin bin"/>
    <property type="match status" value="1"/>
</dbReference>
<organism evidence="3 4">
    <name type="scientific">Leptolyngbya subtilissima DQ-A4</name>
    <dbReference type="NCBI Taxonomy" id="2933933"/>
    <lineage>
        <taxon>Bacteria</taxon>
        <taxon>Bacillati</taxon>
        <taxon>Cyanobacteriota</taxon>
        <taxon>Cyanophyceae</taxon>
        <taxon>Leptolyngbyales</taxon>
        <taxon>Leptolyngbyaceae</taxon>
        <taxon>Leptolyngbya group</taxon>
        <taxon>Leptolyngbya</taxon>
    </lineage>
</organism>